<evidence type="ECO:0000256" key="1">
    <source>
        <dbReference type="SAM" id="Coils"/>
    </source>
</evidence>
<keyword evidence="1" id="KW-0175">Coiled coil</keyword>
<dbReference type="VEuPathDB" id="PiroplasmaDB:BOVATA_008760"/>
<sequence>MAPKKLTDCPENLRESIDWLIQVRYGGDGQGIPKLAEALEKLIDEAISKADESLKKRKEQLECPETFQFCTKKMKLITDFESEITELKKSSNESQNTSNNTSLTSKNFELDMLKKEKDDHYNRDHNLSKEVRDKALKDVNDRLEELKKHQDNLNNFNNNSKELLTNLCLGLEKFLGFDASSKGYSGAGIVYSDLDRLCDGVMAFLHSVLKDVHGNNNLLPYKTQLDAAVYELERNRHKGKTGLQAVITPVKDRIAAWLGDLEGRIKDVQRPLKRLETDLDILKTSIEGLKEREYDSVRDIELYGWLTSVKNLSLSSYESSDRLKKLDENIQKELHPHIILIVREVNTFITCAKKDRKGLREVCENMEKEFKGLDEHHKDRITNKTYGLKKKIYDDITKLKNNVSGKYKAALESCIAQAHRTLTDAKEVAGAYTAVVFNERRRKQFIEQFTNIEKLLDELKQNGKLVTDTERSQLHTQIKGILTNIQGLDTDLNSTGKLIGGAIHQAVRDVGTALRQLDQKVQADLRELKSQIDSKIKNVIDTMKNHGVDKIVGKIRSGGSIVDASHLISEFGDGLNGVIPRLEALINWSMQADSTLRDSLNQLRDNGRGNYSALQDFLEKLGENIHALKPDQQNFYDSLVKDIKDHVEADFKGADKKENAVKKLMINYKKWVTSEPDAEEGNLDKKISAIKGRLQEYFIKLDTGIDVSFKLGEGTQFGTYHKTKEAAEQSIAKVLSNILTLEKIPDTVQKAKSSVDTFIEEIRSRFQLLNTQAGETLEFVTTAGTRLSHMITNIDKEIDEVHRKAKWYIQELHNQYMQKSAEAQKAIKNEFFKHFAISKEAGLERLQKLVTDKNAEIAEISKKDLSNGVKGLMGRMQHVLLDYVKNIASIGDAYVPFSTKHKSQLSHAAEHLCMGFSNLLTSLTMQDEIQQYEGNVNQISTCLESLLNQVMTSQHFDYEVKRKRLDFENVLHELQTETFQDAPEAVLLPLKHGLEEFIEELKREYVSTYSLQEWKSANSEKFAKVCLTLIAVLFTKMNELRVRCKDGGEYGCKLKTIYHSDSDSDLNPLGNFFDRCGFIVPTAYLKNDGELRNNPDFKGDQIYELITNTNLVKDDDQNEKPTTKHSILKNLIDYLNAYYAISHLRYDEGAKPPTTVFHMLCWLNGLWCNPVREPLCNYFKELFDKDSQTLSVAVPTSLKSVVGFSVQASDLTSALFDVCHHSHSVLISILGSGHAGGMYASDFSNNSLNLSYPTDMITLLCLLVAILKRLHFQLYFLYQQCLHNTNLSGWGDCHYGQGVAGSNWQCNDLKCTECNSNKGCKTHPQCGLKSPLQSFLEDGLRGFLPHDVTVKGPGLSCSTCNKASPGMPCRTPMGLPEIGVMASHTKLGKHIYIALSDFCSGEWSPLSRLCGLFNCIIPSAPKTLDEMFGFFYQLLNGWDDNNRKQPS</sequence>
<dbReference type="OrthoDB" id="366065at2759"/>
<evidence type="ECO:0000313" key="3">
    <source>
        <dbReference type="Proteomes" id="UP000236319"/>
    </source>
</evidence>
<organism evidence="2 3">
    <name type="scientific">Babesia ovata</name>
    <dbReference type="NCBI Taxonomy" id="189622"/>
    <lineage>
        <taxon>Eukaryota</taxon>
        <taxon>Sar</taxon>
        <taxon>Alveolata</taxon>
        <taxon>Apicomplexa</taxon>
        <taxon>Aconoidasida</taxon>
        <taxon>Piroplasmida</taxon>
        <taxon>Babesiidae</taxon>
        <taxon>Babesia</taxon>
    </lineage>
</organism>
<accession>A0A2H6K8R5</accession>
<keyword evidence="3" id="KW-1185">Reference proteome</keyword>
<dbReference type="RefSeq" id="XP_028865626.1">
    <property type="nucleotide sequence ID" value="XM_029009793.1"/>
</dbReference>
<dbReference type="EMBL" id="BDSA01000001">
    <property type="protein sequence ID" value="GBE59383.1"/>
    <property type="molecule type" value="Genomic_DNA"/>
</dbReference>
<feature type="coiled-coil region" evidence="1">
    <location>
        <begin position="136"/>
        <end position="166"/>
    </location>
</feature>
<feature type="coiled-coil region" evidence="1">
    <location>
        <begin position="809"/>
        <end position="863"/>
    </location>
</feature>
<reference evidence="2 3" key="1">
    <citation type="journal article" date="2017" name="BMC Genomics">
        <title>Whole-genome assembly of Babesia ovata and comparative genomics between closely related pathogens.</title>
        <authorList>
            <person name="Yamagishi J."/>
            <person name="Asada M."/>
            <person name="Hakimi H."/>
            <person name="Tanaka T.Q."/>
            <person name="Sugimoto C."/>
            <person name="Kawazu S."/>
        </authorList>
    </citation>
    <scope>NUCLEOTIDE SEQUENCE [LARGE SCALE GENOMIC DNA]</scope>
    <source>
        <strain evidence="2 3">Miyake</strain>
    </source>
</reference>
<gene>
    <name evidence="2" type="ORF">BOVATA_008760</name>
</gene>
<comment type="caution">
    <text evidence="2">The sequence shown here is derived from an EMBL/GenBank/DDBJ whole genome shotgun (WGS) entry which is preliminary data.</text>
</comment>
<protein>
    <submittedName>
        <fullName evidence="2">Spectrin repeat superfamily Extracellular matrix-binding protein, putative</fullName>
    </submittedName>
</protein>
<name>A0A2H6K8R5_9APIC</name>
<proteinExistence type="predicted"/>
<dbReference type="GeneID" id="39873153"/>
<dbReference type="Proteomes" id="UP000236319">
    <property type="component" value="Unassembled WGS sequence"/>
</dbReference>
<evidence type="ECO:0000313" key="2">
    <source>
        <dbReference type="EMBL" id="GBE59383.1"/>
    </source>
</evidence>